<dbReference type="EMBL" id="JH597773">
    <property type="protein sequence ID" value="EHQ07726.1"/>
    <property type="molecule type" value="Genomic_DNA"/>
</dbReference>
<gene>
    <name evidence="2" type="ORF">Lepil_3062</name>
</gene>
<proteinExistence type="predicted"/>
<keyword evidence="3" id="KW-1185">Reference proteome</keyword>
<dbReference type="STRING" id="183.GCA_002009735_01066"/>
<protein>
    <submittedName>
        <fullName evidence="2">Plasmid stabilization system</fullName>
    </submittedName>
</protein>
<keyword evidence="1" id="KW-1277">Toxin-antitoxin system</keyword>
<dbReference type="Gene3D" id="3.30.2310.20">
    <property type="entry name" value="RelE-like"/>
    <property type="match status" value="1"/>
</dbReference>
<evidence type="ECO:0000313" key="3">
    <source>
        <dbReference type="Proteomes" id="UP000005737"/>
    </source>
</evidence>
<dbReference type="Proteomes" id="UP000005737">
    <property type="component" value="Unassembled WGS sequence"/>
</dbReference>
<dbReference type="InterPro" id="IPR035093">
    <property type="entry name" value="RelE/ParE_toxin_dom_sf"/>
</dbReference>
<dbReference type="HOGENOM" id="CLU_147162_7_0_12"/>
<evidence type="ECO:0000313" key="2">
    <source>
        <dbReference type="EMBL" id="EHQ07726.1"/>
    </source>
</evidence>
<organism evidence="2 3">
    <name type="scientific">Leptonema illini DSM 21528</name>
    <dbReference type="NCBI Taxonomy" id="929563"/>
    <lineage>
        <taxon>Bacteria</taxon>
        <taxon>Pseudomonadati</taxon>
        <taxon>Spirochaetota</taxon>
        <taxon>Spirochaetia</taxon>
        <taxon>Leptospirales</taxon>
        <taxon>Leptospiraceae</taxon>
        <taxon>Leptonema</taxon>
    </lineage>
</organism>
<dbReference type="Pfam" id="PF05016">
    <property type="entry name" value="ParE_toxin"/>
    <property type="match status" value="1"/>
</dbReference>
<reference evidence="2 3" key="1">
    <citation type="submission" date="2011-10" db="EMBL/GenBank/DDBJ databases">
        <title>The Improved High-Quality Draft genome of Leptonema illini DSM 21528.</title>
        <authorList>
            <consortium name="US DOE Joint Genome Institute (JGI-PGF)"/>
            <person name="Lucas S."/>
            <person name="Copeland A."/>
            <person name="Lapidus A."/>
            <person name="Glavina del Rio T."/>
            <person name="Dalin E."/>
            <person name="Tice H."/>
            <person name="Bruce D."/>
            <person name="Goodwin L."/>
            <person name="Pitluck S."/>
            <person name="Peters L."/>
            <person name="Mikhailova N."/>
            <person name="Held B."/>
            <person name="Kyrpides N."/>
            <person name="Mavromatis K."/>
            <person name="Ivanova N."/>
            <person name="Markowitz V."/>
            <person name="Cheng J.-F."/>
            <person name="Hugenholtz P."/>
            <person name="Woyke T."/>
            <person name="Wu D."/>
            <person name="Gronow S."/>
            <person name="Wellnitz S."/>
            <person name="Brambilla E.-M."/>
            <person name="Klenk H.-P."/>
            <person name="Eisen J.A."/>
        </authorList>
    </citation>
    <scope>NUCLEOTIDE SEQUENCE [LARGE SCALE GENOMIC DNA]</scope>
    <source>
        <strain evidence="2 3">DSM 21528</strain>
    </source>
</reference>
<dbReference type="RefSeq" id="WP_002773820.1">
    <property type="nucleotide sequence ID" value="NZ_JH597773.1"/>
</dbReference>
<dbReference type="InterPro" id="IPR007712">
    <property type="entry name" value="RelE/ParE_toxin"/>
</dbReference>
<name>H2CEW2_9LEPT</name>
<evidence type="ECO:0000256" key="1">
    <source>
        <dbReference type="ARBA" id="ARBA00022649"/>
    </source>
</evidence>
<accession>H2CEW2</accession>
<sequence>MKRIELHPEAEEDVEQAVSYYEERRSGYGSKFLDNYVSATSFIRQFPESGTRYYERVLFTTLNDFPYSIFYLNLERSIFVLAVIHDRRRPGFWLDRLKGAQFD</sequence>
<dbReference type="AlphaFoldDB" id="H2CEW2"/>